<dbReference type="RefSeq" id="WP_341368289.1">
    <property type="nucleotide sequence ID" value="NZ_CP150951.2"/>
</dbReference>
<dbReference type="PANTHER" id="PTHR40547">
    <property type="entry name" value="SLL0298 PROTEIN"/>
    <property type="match status" value="1"/>
</dbReference>
<dbReference type="EMBL" id="CP150951">
    <property type="protein sequence ID" value="WZC50180.1"/>
    <property type="molecule type" value="Genomic_DNA"/>
</dbReference>
<reference evidence="5" key="1">
    <citation type="submission" date="2024-04" db="EMBL/GenBank/DDBJ databases">
        <title>Phylogenomic analyses of a clade within the roseobacter group suggest taxonomic reassignments of species of the genera Aestuariivita, Citreicella, Loktanella, Nautella, Pelagibaca, Ruegeria, Thalassobius, Thiobacimonas and Tropicibacter, and the proposal o.</title>
        <authorList>
            <person name="Jeon C.O."/>
        </authorList>
    </citation>
    <scope>NUCLEOTIDE SEQUENCE [LARGE SCALE GENOMIC DNA]</scope>
    <source>
        <strain evidence="5">BS5-3</strain>
    </source>
</reference>
<evidence type="ECO:0000256" key="2">
    <source>
        <dbReference type="SAM" id="Phobius"/>
    </source>
</evidence>
<keyword evidence="2" id="KW-0472">Membrane</keyword>
<feature type="transmembrane region" description="Helical" evidence="2">
    <location>
        <begin position="80"/>
        <end position="110"/>
    </location>
</feature>
<feature type="transmembrane region" description="Helical" evidence="2">
    <location>
        <begin position="169"/>
        <end position="198"/>
    </location>
</feature>
<evidence type="ECO:0000313" key="5">
    <source>
        <dbReference type="Proteomes" id="UP001440612"/>
    </source>
</evidence>
<accession>A0ABZ2V6S2</accession>
<feature type="compositionally biased region" description="Basic and acidic residues" evidence="1">
    <location>
        <begin position="209"/>
        <end position="219"/>
    </location>
</feature>
<dbReference type="PANTHER" id="PTHR40547:SF1">
    <property type="entry name" value="SLL0298 PROTEIN"/>
    <property type="match status" value="1"/>
</dbReference>
<feature type="transmembrane region" description="Helical" evidence="2">
    <location>
        <begin position="50"/>
        <end position="73"/>
    </location>
</feature>
<dbReference type="InterPro" id="IPR018639">
    <property type="entry name" value="DUF2062"/>
</dbReference>
<organism evidence="4 5">
    <name type="scientific">Yoonia phaeophyticola</name>
    <dbReference type="NCBI Taxonomy" id="3137369"/>
    <lineage>
        <taxon>Bacteria</taxon>
        <taxon>Pseudomonadati</taxon>
        <taxon>Pseudomonadota</taxon>
        <taxon>Alphaproteobacteria</taxon>
        <taxon>Rhodobacterales</taxon>
        <taxon>Paracoccaceae</taxon>
        <taxon>Yoonia</taxon>
    </lineage>
</organism>
<name>A0ABZ2V6S2_9RHOB</name>
<evidence type="ECO:0000259" key="3">
    <source>
        <dbReference type="Pfam" id="PF09835"/>
    </source>
</evidence>
<proteinExistence type="predicted"/>
<keyword evidence="5" id="KW-1185">Reference proteome</keyword>
<sequence>MVFKRRDRRPIWRIVVDFIYPRGGWSRAFEYVKHRLRRLPDTPEKISRGIAAGVFVAFTPFYGLHFILAALLARLMRGNILAALLATFFGNPLTYIPIGVASLGTGYWLLGIPFNPALLGFGRIAHPNYCTLGCRFGHAFSDITHNIWAIFTPAKAHWRGLIDFYWDIFFPYMVGGIIPGVICGGLAYYLSVPVITAYQNRRRKALQQKLDRLTKKPPAEDDGPAGTS</sequence>
<dbReference type="Proteomes" id="UP001440612">
    <property type="component" value="Chromosome"/>
</dbReference>
<evidence type="ECO:0000313" key="4">
    <source>
        <dbReference type="EMBL" id="WZC50180.1"/>
    </source>
</evidence>
<feature type="domain" description="DUF2062" evidence="3">
    <location>
        <begin position="27"/>
        <end position="204"/>
    </location>
</feature>
<feature type="region of interest" description="Disordered" evidence="1">
    <location>
        <begin position="209"/>
        <end position="228"/>
    </location>
</feature>
<protein>
    <submittedName>
        <fullName evidence="4">DUF2062 domain-containing protein</fullName>
    </submittedName>
</protein>
<dbReference type="Pfam" id="PF09835">
    <property type="entry name" value="DUF2062"/>
    <property type="match status" value="1"/>
</dbReference>
<gene>
    <name evidence="4" type="ORF">AABB29_05945</name>
</gene>
<keyword evidence="2" id="KW-1133">Transmembrane helix</keyword>
<evidence type="ECO:0000256" key="1">
    <source>
        <dbReference type="SAM" id="MobiDB-lite"/>
    </source>
</evidence>
<keyword evidence="2" id="KW-0812">Transmembrane</keyword>